<evidence type="ECO:0000313" key="2">
    <source>
        <dbReference type="EMBL" id="KAL0067738.1"/>
    </source>
</evidence>
<feature type="transmembrane region" description="Helical" evidence="1">
    <location>
        <begin position="143"/>
        <end position="162"/>
    </location>
</feature>
<feature type="transmembrane region" description="Helical" evidence="1">
    <location>
        <begin position="20"/>
        <end position="42"/>
    </location>
</feature>
<keyword evidence="3" id="KW-1185">Reference proteome</keyword>
<evidence type="ECO:0000313" key="3">
    <source>
        <dbReference type="Proteomes" id="UP001437256"/>
    </source>
</evidence>
<protein>
    <submittedName>
        <fullName evidence="2">Uncharacterized protein</fullName>
    </submittedName>
</protein>
<keyword evidence="1" id="KW-0472">Membrane</keyword>
<evidence type="ECO:0000256" key="1">
    <source>
        <dbReference type="SAM" id="Phobius"/>
    </source>
</evidence>
<feature type="transmembrane region" description="Helical" evidence="1">
    <location>
        <begin position="54"/>
        <end position="75"/>
    </location>
</feature>
<dbReference type="EMBL" id="JBBXMP010000023">
    <property type="protein sequence ID" value="KAL0067738.1"/>
    <property type="molecule type" value="Genomic_DNA"/>
</dbReference>
<organism evidence="2 3">
    <name type="scientific">Marasmius tenuissimus</name>
    <dbReference type="NCBI Taxonomy" id="585030"/>
    <lineage>
        <taxon>Eukaryota</taxon>
        <taxon>Fungi</taxon>
        <taxon>Dikarya</taxon>
        <taxon>Basidiomycota</taxon>
        <taxon>Agaricomycotina</taxon>
        <taxon>Agaricomycetes</taxon>
        <taxon>Agaricomycetidae</taxon>
        <taxon>Agaricales</taxon>
        <taxon>Marasmiineae</taxon>
        <taxon>Marasmiaceae</taxon>
        <taxon>Marasmius</taxon>
    </lineage>
</organism>
<keyword evidence="1" id="KW-1133">Transmembrane helix</keyword>
<dbReference type="Proteomes" id="UP001437256">
    <property type="component" value="Unassembled WGS sequence"/>
</dbReference>
<gene>
    <name evidence="2" type="ORF">AAF712_005178</name>
</gene>
<feature type="transmembrane region" description="Helical" evidence="1">
    <location>
        <begin position="266"/>
        <end position="289"/>
    </location>
</feature>
<proteinExistence type="predicted"/>
<keyword evidence="1" id="KW-0812">Transmembrane</keyword>
<sequence>MDDKLSGILDGDVSALIHSTFASIIILLVFVAIQAIYASTIIHRRRISRLPQLPFIFILITSLTLLGAYTVRTVLFSRYYDASEVPRYVISPGPGALIILWQTSQRFADFFMLASLLAVLDYRRSLFKRDVLFTLFTTHKKRIIDIISLSLMAIVILAVVVLEARDPGIKESTFVPTSQANADAFSIIQAIENTYVVCYVGVSLNFVISTLYIWSQMKEIDAFRDETLLVLIKFSSPVIFVRAVFEITVAIISSARSFRTPFDPEVFLLVVTLVDGLAYVGVTTLVLSLDGKMSEGIRREGRPPSVLSM</sequence>
<comment type="caution">
    <text evidence="2">The sequence shown here is derived from an EMBL/GenBank/DDBJ whole genome shotgun (WGS) entry which is preliminary data.</text>
</comment>
<reference evidence="2 3" key="1">
    <citation type="submission" date="2024-05" db="EMBL/GenBank/DDBJ databases">
        <title>A draft genome resource for the thread blight pathogen Marasmius tenuissimus strain MS-2.</title>
        <authorList>
            <person name="Yulfo-Soto G.E."/>
            <person name="Baruah I.K."/>
            <person name="Amoako-Attah I."/>
            <person name="Bukari Y."/>
            <person name="Meinhardt L.W."/>
            <person name="Bailey B.A."/>
            <person name="Cohen S.P."/>
        </authorList>
    </citation>
    <scope>NUCLEOTIDE SEQUENCE [LARGE SCALE GENOMIC DNA]</scope>
    <source>
        <strain evidence="2 3">MS-2</strain>
    </source>
</reference>
<name>A0ABR3A282_9AGAR</name>
<feature type="transmembrane region" description="Helical" evidence="1">
    <location>
        <begin position="95"/>
        <end position="122"/>
    </location>
</feature>
<feature type="transmembrane region" description="Helical" evidence="1">
    <location>
        <begin position="227"/>
        <end position="254"/>
    </location>
</feature>
<accession>A0ABR3A282</accession>
<feature type="transmembrane region" description="Helical" evidence="1">
    <location>
        <begin position="194"/>
        <end position="215"/>
    </location>
</feature>